<dbReference type="EMBL" id="GL883142">
    <property type="protein sequence ID" value="EGG00974.1"/>
    <property type="molecule type" value="Genomic_DNA"/>
</dbReference>
<organism evidence="13">
    <name type="scientific">Melampsora larici-populina (strain 98AG31 / pathotype 3-4-7)</name>
    <name type="common">Poplar leaf rust fungus</name>
    <dbReference type="NCBI Taxonomy" id="747676"/>
    <lineage>
        <taxon>Eukaryota</taxon>
        <taxon>Fungi</taxon>
        <taxon>Dikarya</taxon>
        <taxon>Basidiomycota</taxon>
        <taxon>Pucciniomycotina</taxon>
        <taxon>Pucciniomycetes</taxon>
        <taxon>Pucciniales</taxon>
        <taxon>Melampsoraceae</taxon>
        <taxon>Melampsora</taxon>
    </lineage>
</organism>
<protein>
    <recommendedName>
        <fullName evidence="10">tRNA (guanine(37)-N1)-methyltransferase</fullName>
        <ecNumber evidence="10">2.1.1.228</ecNumber>
    </recommendedName>
    <alternativeName>
        <fullName evidence="10">M1G-methyltransferase</fullName>
    </alternativeName>
    <alternativeName>
        <fullName evidence="10">tRNA [GM37] methyltransferase</fullName>
    </alternativeName>
    <alternativeName>
        <fullName evidence="10">tRNA methyltransferase 5</fullName>
    </alternativeName>
</protein>
<reference evidence="13" key="1">
    <citation type="journal article" date="2011" name="Proc. Natl. Acad. Sci. U.S.A.">
        <title>Obligate biotrophy features unraveled by the genomic analysis of rust fungi.</title>
        <authorList>
            <person name="Duplessis S."/>
            <person name="Cuomo C.A."/>
            <person name="Lin Y.-C."/>
            <person name="Aerts A."/>
            <person name="Tisserant E."/>
            <person name="Veneault-Fourrey C."/>
            <person name="Joly D.L."/>
            <person name="Hacquard S."/>
            <person name="Amselem J."/>
            <person name="Cantarel B.L."/>
            <person name="Chiu R."/>
            <person name="Coutinho P.M."/>
            <person name="Feau N."/>
            <person name="Field M."/>
            <person name="Frey P."/>
            <person name="Gelhaye E."/>
            <person name="Goldberg J."/>
            <person name="Grabherr M.G."/>
            <person name="Kodira C.D."/>
            <person name="Kohler A."/>
            <person name="Kuees U."/>
            <person name="Lindquist E.A."/>
            <person name="Lucas S.M."/>
            <person name="Mago R."/>
            <person name="Mauceli E."/>
            <person name="Morin E."/>
            <person name="Murat C."/>
            <person name="Pangilinan J.L."/>
            <person name="Park R."/>
            <person name="Pearson M."/>
            <person name="Quesneville H."/>
            <person name="Rouhier N."/>
            <person name="Sakthikumar S."/>
            <person name="Salamov A.A."/>
            <person name="Schmutz J."/>
            <person name="Selles B."/>
            <person name="Shapiro H."/>
            <person name="Tanguay P."/>
            <person name="Tuskan G.A."/>
            <person name="Henrissat B."/>
            <person name="Van de Peer Y."/>
            <person name="Rouze P."/>
            <person name="Ellis J.G."/>
            <person name="Dodds P.N."/>
            <person name="Schein J.E."/>
            <person name="Zhong S."/>
            <person name="Hamelin R.C."/>
            <person name="Grigoriev I.V."/>
            <person name="Szabo L.J."/>
            <person name="Martin F."/>
        </authorList>
    </citation>
    <scope>NUCLEOTIDE SEQUENCE [LARGE SCALE GENOMIC DNA]</scope>
    <source>
        <strain evidence="13">98AG31 / pathotype 3-4-7</strain>
    </source>
</reference>
<keyword evidence="8 10" id="KW-0539">Nucleus</keyword>
<accession>F4S336</accession>
<keyword evidence="5 10" id="KW-0949">S-adenosyl-L-methionine</keyword>
<comment type="subcellular location">
    <subcellularLocation>
        <location evidence="10">Mitochondrion matrix</location>
    </subcellularLocation>
    <subcellularLocation>
        <location evidence="10">Nucleus</location>
    </subcellularLocation>
    <subcellularLocation>
        <location evidence="10">Cytoplasm</location>
    </subcellularLocation>
    <text evidence="10">Predominantly in the mitochondria and in the nucleus.</text>
</comment>
<dbReference type="InterPro" id="IPR056744">
    <property type="entry name" value="TRM5/TYW2-like_N"/>
</dbReference>
<feature type="binding site" evidence="10">
    <location>
        <position position="258"/>
    </location>
    <ligand>
        <name>S-adenosyl-L-methionine</name>
        <dbReference type="ChEBI" id="CHEBI:59789"/>
    </ligand>
</feature>
<dbReference type="FunCoup" id="F4S336">
    <property type="interactions" value="342"/>
</dbReference>
<dbReference type="HAMAP" id="MF_03152">
    <property type="entry name" value="TRM5"/>
    <property type="match status" value="1"/>
</dbReference>
<dbReference type="GO" id="GO:0005634">
    <property type="term" value="C:nucleus"/>
    <property type="evidence" value="ECO:0007669"/>
    <property type="project" value="UniProtKB-SubCell"/>
</dbReference>
<evidence type="ECO:0000313" key="12">
    <source>
        <dbReference type="EMBL" id="EGG00974.1"/>
    </source>
</evidence>
<evidence type="ECO:0000256" key="4">
    <source>
        <dbReference type="ARBA" id="ARBA00022679"/>
    </source>
</evidence>
<dbReference type="GO" id="GO:0052906">
    <property type="term" value="F:tRNA (guanine(37)-N1)-methyltransferase activity"/>
    <property type="evidence" value="ECO:0007669"/>
    <property type="project" value="UniProtKB-UniRule"/>
</dbReference>
<dbReference type="RefSeq" id="XP_007415822.1">
    <property type="nucleotide sequence ID" value="XM_007415760.1"/>
</dbReference>
<proteinExistence type="inferred from homology"/>
<evidence type="ECO:0000256" key="1">
    <source>
        <dbReference type="ARBA" id="ARBA00009775"/>
    </source>
</evidence>
<dbReference type="Gene3D" id="3.40.50.150">
    <property type="entry name" value="Vaccinia Virus protein VP39"/>
    <property type="match status" value="1"/>
</dbReference>
<evidence type="ECO:0000256" key="2">
    <source>
        <dbReference type="ARBA" id="ARBA00022490"/>
    </source>
</evidence>
<comment type="subunit">
    <text evidence="10">Monomer.</text>
</comment>
<dbReference type="FunFam" id="3.30.300.110:FF:000001">
    <property type="entry name" value="tRNA (guanine(37)-N1)-methyltransferase"/>
    <property type="match status" value="1"/>
</dbReference>
<dbReference type="InterPro" id="IPR030382">
    <property type="entry name" value="MeTrfase_TRM5/TYW2"/>
</dbReference>
<dbReference type="Gene3D" id="3.30.300.110">
    <property type="entry name" value="Met-10+ protein-like domains"/>
    <property type="match status" value="1"/>
</dbReference>
<keyword evidence="13" id="KW-1185">Reference proteome</keyword>
<feature type="binding site" evidence="10">
    <location>
        <begin position="326"/>
        <end position="327"/>
    </location>
    <ligand>
        <name>S-adenosyl-L-methionine</name>
        <dbReference type="ChEBI" id="CHEBI:59789"/>
    </ligand>
</feature>
<evidence type="ECO:0000256" key="10">
    <source>
        <dbReference type="HAMAP-Rule" id="MF_03152"/>
    </source>
</evidence>
<keyword evidence="7 10" id="KW-0496">Mitochondrion</keyword>
<dbReference type="HOGENOM" id="CLU_022610_2_3_1"/>
<gene>
    <name evidence="10" type="primary">TRM5</name>
    <name evidence="12" type="ORF">MELLADRAFT_117925</name>
</gene>
<dbReference type="InterPro" id="IPR029063">
    <property type="entry name" value="SAM-dependent_MTases_sf"/>
</dbReference>
<dbReference type="AlphaFoldDB" id="F4S336"/>
<feature type="domain" description="SAM-dependent methyltransferase TRM5/TYW2-type" evidence="11">
    <location>
        <begin position="169"/>
        <end position="486"/>
    </location>
</feature>
<keyword evidence="6 10" id="KW-0819">tRNA processing</keyword>
<evidence type="ECO:0000256" key="3">
    <source>
        <dbReference type="ARBA" id="ARBA00022603"/>
    </source>
</evidence>
<evidence type="ECO:0000256" key="6">
    <source>
        <dbReference type="ARBA" id="ARBA00022694"/>
    </source>
</evidence>
<name>F4S336_MELLP</name>
<dbReference type="Proteomes" id="UP000001072">
    <property type="component" value="Unassembled WGS sequence"/>
</dbReference>
<dbReference type="KEGG" id="mlr:MELLADRAFT_117925"/>
<dbReference type="Pfam" id="PF25133">
    <property type="entry name" value="TYW2_N_2"/>
    <property type="match status" value="1"/>
</dbReference>
<comment type="catalytic activity">
    <reaction evidence="9 10">
        <text>guanosine(37) in tRNA + S-adenosyl-L-methionine = N(1)-methylguanosine(37) in tRNA + S-adenosyl-L-homocysteine + H(+)</text>
        <dbReference type="Rhea" id="RHEA:36899"/>
        <dbReference type="Rhea" id="RHEA-COMP:10145"/>
        <dbReference type="Rhea" id="RHEA-COMP:10147"/>
        <dbReference type="ChEBI" id="CHEBI:15378"/>
        <dbReference type="ChEBI" id="CHEBI:57856"/>
        <dbReference type="ChEBI" id="CHEBI:59789"/>
        <dbReference type="ChEBI" id="CHEBI:73542"/>
        <dbReference type="ChEBI" id="CHEBI:74269"/>
        <dbReference type="EC" id="2.1.1.228"/>
    </reaction>
</comment>
<dbReference type="OrthoDB" id="408788at2759"/>
<evidence type="ECO:0000259" key="11">
    <source>
        <dbReference type="PROSITE" id="PS51684"/>
    </source>
</evidence>
<dbReference type="InterPro" id="IPR025792">
    <property type="entry name" value="tRNA_Gua_MeTrfase_euk"/>
</dbReference>
<dbReference type="GO" id="GO:0070901">
    <property type="term" value="P:mitochondrial tRNA methylation"/>
    <property type="evidence" value="ECO:0007669"/>
    <property type="project" value="EnsemblFungi"/>
</dbReference>
<dbReference type="eggNOG" id="KOG2078">
    <property type="taxonomic scope" value="Eukaryota"/>
</dbReference>
<comment type="function">
    <text evidence="10">Specifically methylates the N1 position of guanosine-37 in various cytoplasmic and mitochondrial tRNAs. Methylation is not dependent on the nature of the nucleoside 5' of the target nucleoside. This is the first step in the biosynthesis of wybutosine (yW), a modified base adjacent to the anticodon of tRNAs and required for accurate decoding.</text>
</comment>
<dbReference type="InterPro" id="IPR056743">
    <property type="entry name" value="TRM5-TYW2-like_MTfase"/>
</dbReference>
<keyword evidence="3 10" id="KW-0489">Methyltransferase</keyword>
<dbReference type="CDD" id="cd02440">
    <property type="entry name" value="AdoMet_MTases"/>
    <property type="match status" value="1"/>
</dbReference>
<dbReference type="PROSITE" id="PS51684">
    <property type="entry name" value="SAM_MT_TRM5_TYW2"/>
    <property type="match status" value="1"/>
</dbReference>
<keyword evidence="4 10" id="KW-0808">Transferase</keyword>
<feature type="binding site" evidence="10">
    <location>
        <position position="386"/>
    </location>
    <ligand>
        <name>S-adenosyl-L-methionine</name>
        <dbReference type="ChEBI" id="CHEBI:59789"/>
    </ligand>
</feature>
<dbReference type="EC" id="2.1.1.228" evidence="10"/>
<feature type="binding site" evidence="10">
    <location>
        <begin position="298"/>
        <end position="299"/>
    </location>
    <ligand>
        <name>S-adenosyl-L-methionine</name>
        <dbReference type="ChEBI" id="CHEBI:59789"/>
    </ligand>
</feature>
<dbReference type="Pfam" id="PF02475">
    <property type="entry name" value="TRM5-TYW2_MTfase"/>
    <property type="match status" value="1"/>
</dbReference>
<dbReference type="GO" id="GO:0002939">
    <property type="term" value="P:tRNA N1-guanine methylation"/>
    <property type="evidence" value="ECO:0007669"/>
    <property type="project" value="EnsemblFungi"/>
</dbReference>
<keyword evidence="2 10" id="KW-0963">Cytoplasm</keyword>
<sequence>MNYHLTKLQQIITSSIKMSTPTRFPPPNHIKRLPLINPDQSTGSLNQITLTDEIKNQFRIKVPLLAIKIKAEEISNLKSNPLTKSAILAAKGLASVRLDPLSSDQSHKLLLLNSSETENLPPTALAHFNQSGFEFRKFELDLDWSYYQAEEIIERLLPEELLSEVPSSFTMIGHIAHFNLRKEYIPYRYLIGEIILEKNIPIRTVVNKLDTINSQFRFFQMDLMAGEPDYQVSLSQAGCRFEFDFSKVYYNPRLSTEHSKLVTTYLKPHQILFDAFAGVGPFAIQAARNQSCFVIASDLNPSAVEALNQNVKINRLNDLVRVGLGDARDRIRNGVIDLWNNPFFDPPPPQPKLSRRQPTVPTPAPVVPKIETSKEPRRLVSHFVMNLPELTLTFLDAYVDLYKPLLERFGNEFEEEISKSSLPMVHAYCFTKSEEGIEAEKDICQRASESIRFEINSNSVKQFELSFVRKVAPHKTMYRLSFELPISVVLFSKYQNRN</sequence>
<evidence type="ECO:0000256" key="8">
    <source>
        <dbReference type="ARBA" id="ARBA00023242"/>
    </source>
</evidence>
<dbReference type="GO" id="GO:0005759">
    <property type="term" value="C:mitochondrial matrix"/>
    <property type="evidence" value="ECO:0007669"/>
    <property type="project" value="UniProtKB-SubCell"/>
</dbReference>
<dbReference type="PANTHER" id="PTHR23245">
    <property type="entry name" value="TRNA METHYLTRANSFERASE"/>
    <property type="match status" value="1"/>
</dbReference>
<evidence type="ECO:0000256" key="5">
    <source>
        <dbReference type="ARBA" id="ARBA00022691"/>
    </source>
</evidence>
<dbReference type="InParanoid" id="F4S336"/>
<evidence type="ECO:0000256" key="7">
    <source>
        <dbReference type="ARBA" id="ARBA00023128"/>
    </source>
</evidence>
<comment type="similarity">
    <text evidence="1">Belongs to the class I-like SAM-binding methyltransferase superfamily. TRM5/TYW2 family.</text>
</comment>
<dbReference type="GeneID" id="18926110"/>
<dbReference type="VEuPathDB" id="FungiDB:MELLADRAFT_117925"/>
<evidence type="ECO:0000313" key="13">
    <source>
        <dbReference type="Proteomes" id="UP000001072"/>
    </source>
</evidence>
<dbReference type="PANTHER" id="PTHR23245:SF36">
    <property type="entry name" value="TRNA (GUANINE(37)-N1)-METHYLTRANSFERASE"/>
    <property type="match status" value="1"/>
</dbReference>
<evidence type="ECO:0000256" key="9">
    <source>
        <dbReference type="ARBA" id="ARBA00047783"/>
    </source>
</evidence>
<dbReference type="SUPFAM" id="SSF53335">
    <property type="entry name" value="S-adenosyl-L-methionine-dependent methyltransferases"/>
    <property type="match status" value="1"/>
</dbReference>
<comment type="similarity">
    <text evidence="10">Belongs to the TRM5 / TYW2 family.</text>
</comment>